<dbReference type="PROSITE" id="PS50082">
    <property type="entry name" value="WD_REPEATS_2"/>
    <property type="match status" value="1"/>
</dbReference>
<dbReference type="Proteomes" id="UP000030746">
    <property type="component" value="Unassembled WGS sequence"/>
</dbReference>
<evidence type="ECO:0000256" key="2">
    <source>
        <dbReference type="ARBA" id="ARBA00022483"/>
    </source>
</evidence>
<dbReference type="InterPro" id="IPR013577">
    <property type="entry name" value="LLGL2"/>
</dbReference>
<proteinExistence type="inferred from homology"/>
<dbReference type="SUPFAM" id="SSF50978">
    <property type="entry name" value="WD40 repeat-like"/>
    <property type="match status" value="2"/>
</dbReference>
<feature type="compositionally biased region" description="Basic and acidic residues" evidence="6">
    <location>
        <begin position="664"/>
        <end position="674"/>
    </location>
</feature>
<feature type="compositionally biased region" description="Polar residues" evidence="6">
    <location>
        <begin position="631"/>
        <end position="640"/>
    </location>
</feature>
<keyword evidence="4" id="KW-0677">Repeat</keyword>
<gene>
    <name evidence="8" type="ORF">LOTGIDRAFT_111948</name>
</gene>
<dbReference type="AlphaFoldDB" id="V4AVR9"/>
<dbReference type="CTD" id="20230797"/>
<dbReference type="GO" id="GO:0005096">
    <property type="term" value="F:GTPase activator activity"/>
    <property type="evidence" value="ECO:0007669"/>
    <property type="project" value="TreeGrafter"/>
</dbReference>
<dbReference type="GO" id="GO:0051294">
    <property type="term" value="P:establishment of spindle orientation"/>
    <property type="evidence" value="ECO:0007669"/>
    <property type="project" value="TreeGrafter"/>
</dbReference>
<feature type="region of interest" description="Disordered" evidence="6">
    <location>
        <begin position="631"/>
        <end position="704"/>
    </location>
</feature>
<dbReference type="InterPro" id="IPR015943">
    <property type="entry name" value="WD40/YVTN_repeat-like_dom_sf"/>
</dbReference>
<dbReference type="PANTHER" id="PTHR10241">
    <property type="entry name" value="LETHAL 2 GIANT LARVAE PROTEIN"/>
    <property type="match status" value="1"/>
</dbReference>
<name>V4AVR9_LOTGI</name>
<dbReference type="GO" id="GO:0006887">
    <property type="term" value="P:exocytosis"/>
    <property type="evidence" value="ECO:0007669"/>
    <property type="project" value="UniProtKB-KW"/>
</dbReference>
<sequence length="953" mass="106916">MFKFFKKHPPKEGEEREKLKKELFGFRKCIDHGFPSKPSAMAYDPKLRLLAIGTKSGVLKVLGRPGVEFTTQHDQDVTVVQLFFLQEQARLISFCSDNSLHLWETNVRGGKTVLEEVKSYTILMKLKMDVSFVPSACRAVSTCCLSINGEQLYLGTEGGNIQILDVNTFTLSEQVIQQDVVMQNVPDDFKVNPGAVEAIAVHPTNPDKLLIGYNRGLIVLWDNKDFNANQTYNVSRQLESLDWHRNGKEFSSAHSDGSYSVWNVEDSSKPDNEQTPYGPFPCKAITKFERRTAKADPFLIFSGGMPRASYGDRHTVTVMQGESHTVFEFTSRVIDVITLNRSDETDYKDEPHSLVVLAEEELVVIDLDSVNWPTFKLPYLHSIHSSAITCSQHINNVPDQLWHKIQDAGESQLKNLSQRTWPINGGRNDVKDSNNRDLLLTGHEDGTVRFWDASASNLTLLYKLSTASYFGGDVSGDQNSAEEEEEWPPFKKVGTFDPYSDDPRLSIQKVTLCPLSETLVLAGTAGQVITFQMEREEREQEVKSTTVNIVSDRDSFVWKGHEALVPKEGDVKFAAGFQPIAMMQLYPPAAVTALSLHSEWQIIGAGTAHGFGLYDYIQKKEVTSRCTLNPTDLTGTSETAMSRRKSLKKSLRESFRRLRKGRSERRPRDNKAKMYTETPAEGAAAVAGTPEPKPVERQIEARSNEDSMSSMVRCIYFADTYIVNGAPNNPSMWIGTNGGHVYIYNLTIPSSDKRPDYAVTCQLAKEIKLKHRAPVISMVVIDSRARILPDPLEVQHEKAKAPDMSGSHSVIICSEEQLKTFTLPTLKPKWKSKITAHDGSRIRRIGFVNFRSKSADNYSEFDIACLSNLGEISVYSITSLRQQMHVPAVKKEDINGIASFIFTKDGQAFYLKSSSEFDRITLSPRHVTLALGMLELKDGMRPDPEPEAEHIDE</sequence>
<dbReference type="Gene3D" id="2.130.10.10">
    <property type="entry name" value="YVTN repeat-like/Quinoprotein amine dehydrogenase"/>
    <property type="match status" value="2"/>
</dbReference>
<dbReference type="GO" id="GO:0005886">
    <property type="term" value="C:plasma membrane"/>
    <property type="evidence" value="ECO:0007669"/>
    <property type="project" value="TreeGrafter"/>
</dbReference>
<dbReference type="GO" id="GO:0030866">
    <property type="term" value="P:cortical actin cytoskeleton organization"/>
    <property type="evidence" value="ECO:0007669"/>
    <property type="project" value="TreeGrafter"/>
</dbReference>
<dbReference type="GO" id="GO:0045159">
    <property type="term" value="F:myosin II binding"/>
    <property type="evidence" value="ECO:0007669"/>
    <property type="project" value="TreeGrafter"/>
</dbReference>
<feature type="compositionally biased region" description="Basic and acidic residues" evidence="6">
    <location>
        <begin position="693"/>
        <end position="704"/>
    </location>
</feature>
<dbReference type="GO" id="GO:0032878">
    <property type="term" value="P:regulation of establishment or maintenance of cell polarity"/>
    <property type="evidence" value="ECO:0007669"/>
    <property type="project" value="TreeGrafter"/>
</dbReference>
<dbReference type="PANTHER" id="PTHR10241:SF29">
    <property type="entry name" value="LETHAL(2) GIANT LARVAE PROTEIN"/>
    <property type="match status" value="1"/>
</dbReference>
<dbReference type="InterPro" id="IPR036322">
    <property type="entry name" value="WD40_repeat_dom_sf"/>
</dbReference>
<evidence type="ECO:0000313" key="8">
    <source>
        <dbReference type="EMBL" id="ESP01458.1"/>
    </source>
</evidence>
<dbReference type="GO" id="GO:0030864">
    <property type="term" value="C:cortical actin cytoskeleton"/>
    <property type="evidence" value="ECO:0007669"/>
    <property type="project" value="TreeGrafter"/>
</dbReference>
<dbReference type="EMBL" id="KB200521">
    <property type="protein sequence ID" value="ESP01458.1"/>
    <property type="molecule type" value="Genomic_DNA"/>
</dbReference>
<reference evidence="8 9" key="1">
    <citation type="journal article" date="2013" name="Nature">
        <title>Insights into bilaterian evolution from three spiralian genomes.</title>
        <authorList>
            <person name="Simakov O."/>
            <person name="Marletaz F."/>
            <person name="Cho S.J."/>
            <person name="Edsinger-Gonzales E."/>
            <person name="Havlak P."/>
            <person name="Hellsten U."/>
            <person name="Kuo D.H."/>
            <person name="Larsson T."/>
            <person name="Lv J."/>
            <person name="Arendt D."/>
            <person name="Savage R."/>
            <person name="Osoegawa K."/>
            <person name="de Jong P."/>
            <person name="Grimwood J."/>
            <person name="Chapman J.A."/>
            <person name="Shapiro H."/>
            <person name="Aerts A."/>
            <person name="Otillar R.P."/>
            <person name="Terry A.Y."/>
            <person name="Boore J.L."/>
            <person name="Grigoriev I.V."/>
            <person name="Lindberg D.R."/>
            <person name="Seaver E.C."/>
            <person name="Weisblat D.A."/>
            <person name="Putnam N.H."/>
            <person name="Rokhsar D.S."/>
        </authorList>
    </citation>
    <scope>NUCLEOTIDE SEQUENCE [LARGE SCALE GENOMIC DNA]</scope>
</reference>
<dbReference type="GO" id="GO:0008593">
    <property type="term" value="P:regulation of Notch signaling pathway"/>
    <property type="evidence" value="ECO:0007669"/>
    <property type="project" value="TreeGrafter"/>
</dbReference>
<dbReference type="RefSeq" id="XP_009048092.1">
    <property type="nucleotide sequence ID" value="XM_009049844.1"/>
</dbReference>
<dbReference type="OMA" id="TKNHSRP"/>
<keyword evidence="9" id="KW-1185">Reference proteome</keyword>
<dbReference type="HOGENOM" id="CLU_005214_0_0_1"/>
<evidence type="ECO:0000256" key="1">
    <source>
        <dbReference type="ARBA" id="ARBA00008070"/>
    </source>
</evidence>
<dbReference type="InterPro" id="IPR000664">
    <property type="entry name" value="Lethal2_giant"/>
</dbReference>
<dbReference type="GO" id="GO:0006893">
    <property type="term" value="P:Golgi to plasma membrane transport"/>
    <property type="evidence" value="ECO:0007669"/>
    <property type="project" value="TreeGrafter"/>
</dbReference>
<comment type="similarity">
    <text evidence="1">Belongs to the WD repeat L(2)GL family.</text>
</comment>
<keyword evidence="2" id="KW-0268">Exocytosis</keyword>
<dbReference type="Pfam" id="PF00400">
    <property type="entry name" value="WD40"/>
    <property type="match status" value="1"/>
</dbReference>
<dbReference type="GO" id="GO:0019905">
    <property type="term" value="F:syntaxin binding"/>
    <property type="evidence" value="ECO:0007669"/>
    <property type="project" value="TreeGrafter"/>
</dbReference>
<dbReference type="Pfam" id="PF08366">
    <property type="entry name" value="LLGL"/>
    <property type="match status" value="1"/>
</dbReference>
<keyword evidence="3 5" id="KW-0853">WD repeat</keyword>
<dbReference type="GeneID" id="20230797"/>
<dbReference type="SMART" id="SM00320">
    <property type="entry name" value="WD40"/>
    <property type="match status" value="5"/>
</dbReference>
<dbReference type="PRINTS" id="PR00962">
    <property type="entry name" value="LETHAL2GIANT"/>
</dbReference>
<evidence type="ECO:0000256" key="5">
    <source>
        <dbReference type="PROSITE-ProRule" id="PRU00221"/>
    </source>
</evidence>
<evidence type="ECO:0000256" key="6">
    <source>
        <dbReference type="SAM" id="MobiDB-lite"/>
    </source>
</evidence>
<evidence type="ECO:0000259" key="7">
    <source>
        <dbReference type="Pfam" id="PF08366"/>
    </source>
</evidence>
<feature type="repeat" description="WD" evidence="5">
    <location>
        <begin position="433"/>
        <end position="461"/>
    </location>
</feature>
<dbReference type="KEGG" id="lgi:LOTGIDRAFT_111948"/>
<organism evidence="8 9">
    <name type="scientific">Lottia gigantea</name>
    <name type="common">Giant owl limpet</name>
    <dbReference type="NCBI Taxonomy" id="225164"/>
    <lineage>
        <taxon>Eukaryota</taxon>
        <taxon>Metazoa</taxon>
        <taxon>Spiralia</taxon>
        <taxon>Lophotrochozoa</taxon>
        <taxon>Mollusca</taxon>
        <taxon>Gastropoda</taxon>
        <taxon>Patellogastropoda</taxon>
        <taxon>Lottioidea</taxon>
        <taxon>Lottiidae</taxon>
        <taxon>Lottia</taxon>
    </lineage>
</organism>
<dbReference type="InterPro" id="IPR001680">
    <property type="entry name" value="WD40_rpt"/>
</dbReference>
<accession>V4AVR9</accession>
<dbReference type="OrthoDB" id="19944at2759"/>
<evidence type="ECO:0000256" key="4">
    <source>
        <dbReference type="ARBA" id="ARBA00022737"/>
    </source>
</evidence>
<evidence type="ECO:0000256" key="3">
    <source>
        <dbReference type="ARBA" id="ARBA00022574"/>
    </source>
</evidence>
<evidence type="ECO:0000313" key="9">
    <source>
        <dbReference type="Proteomes" id="UP000030746"/>
    </source>
</evidence>
<dbReference type="STRING" id="225164.V4AVR9"/>
<feature type="domain" description="Lethal giant larvae homologue 2" evidence="7">
    <location>
        <begin position="274"/>
        <end position="373"/>
    </location>
</feature>
<protein>
    <recommendedName>
        <fullName evidence="7">Lethal giant larvae homologue 2 domain-containing protein</fullName>
    </recommendedName>
</protein>